<protein>
    <submittedName>
        <fullName evidence="2">Transcriptional regulator with XRE-family HTH domain</fullName>
    </submittedName>
</protein>
<dbReference type="EMBL" id="JAGGLU010000011">
    <property type="protein sequence ID" value="MBP2058554.1"/>
    <property type="molecule type" value="Genomic_DNA"/>
</dbReference>
<dbReference type="InterPro" id="IPR010982">
    <property type="entry name" value="Lambda_DNA-bd_dom_sf"/>
</dbReference>
<dbReference type="PANTHER" id="PTHR37038">
    <property type="entry name" value="TRANSCRIPTIONAL REGULATOR-RELATED"/>
    <property type="match status" value="1"/>
</dbReference>
<keyword evidence="3" id="KW-1185">Reference proteome</keyword>
<dbReference type="Proteomes" id="UP001519292">
    <property type="component" value="Unassembled WGS sequence"/>
</dbReference>
<comment type="caution">
    <text evidence="2">The sequence shown here is derived from an EMBL/GenBank/DDBJ whole genome shotgun (WGS) entry which is preliminary data.</text>
</comment>
<reference evidence="2 3" key="1">
    <citation type="submission" date="2021-03" db="EMBL/GenBank/DDBJ databases">
        <title>Genomic Encyclopedia of Type Strains, Phase IV (KMG-IV): sequencing the most valuable type-strain genomes for metagenomic binning, comparative biology and taxonomic classification.</title>
        <authorList>
            <person name="Goeker M."/>
        </authorList>
    </citation>
    <scope>NUCLEOTIDE SEQUENCE [LARGE SCALE GENOMIC DNA]</scope>
    <source>
        <strain evidence="2 3">DSM 101872</strain>
    </source>
</reference>
<evidence type="ECO:0000313" key="3">
    <source>
        <dbReference type="Proteomes" id="UP001519292"/>
    </source>
</evidence>
<sequence>MDQINIGKYLCQERKKRKLTQKEFCQGVISVSQYSRVESEEQDLRATTFLKLLQLNRIDINIFLNQEDKKHSESSEEEELHRLAIAFYSRDLKKVEKIKTEAMKNDANGIVFLDAVLIENVLKNRIEKTDSKIIEKLSKKLSEADNWNTNKVFLQMLGSSMMLFSIARLNIYMKSILKKYTKEINQYSFEIQRRIGSICINYLNRIYKEKNTYLLKPTLELLDKMSPIPDLLMYKLLGKYFEALFTMNKVEANSIKELLCKSGYEKFVINLP</sequence>
<evidence type="ECO:0000313" key="2">
    <source>
        <dbReference type="EMBL" id="MBP2058554.1"/>
    </source>
</evidence>
<dbReference type="Gene3D" id="1.10.260.40">
    <property type="entry name" value="lambda repressor-like DNA-binding domains"/>
    <property type="match status" value="1"/>
</dbReference>
<name>A0ABS4MFU7_9LACO</name>
<accession>A0ABS4MFU7</accession>
<dbReference type="RefSeq" id="WP_209687286.1">
    <property type="nucleotide sequence ID" value="NZ_JAGGLU010000011.1"/>
</dbReference>
<dbReference type="InterPro" id="IPR001387">
    <property type="entry name" value="Cro/C1-type_HTH"/>
</dbReference>
<dbReference type="SMART" id="SM00530">
    <property type="entry name" value="HTH_XRE"/>
    <property type="match status" value="1"/>
</dbReference>
<dbReference type="CDD" id="cd00093">
    <property type="entry name" value="HTH_XRE"/>
    <property type="match status" value="1"/>
</dbReference>
<dbReference type="SUPFAM" id="SSF47413">
    <property type="entry name" value="lambda repressor-like DNA-binding domains"/>
    <property type="match status" value="1"/>
</dbReference>
<gene>
    <name evidence="2" type="ORF">J2Z60_001739</name>
</gene>
<proteinExistence type="predicted"/>
<feature type="domain" description="HTH cro/C1-type" evidence="1">
    <location>
        <begin position="12"/>
        <end position="63"/>
    </location>
</feature>
<dbReference type="InterPro" id="IPR053163">
    <property type="entry name" value="HTH-type_regulator_Rgg"/>
</dbReference>
<dbReference type="Pfam" id="PF01381">
    <property type="entry name" value="HTH_3"/>
    <property type="match status" value="1"/>
</dbReference>
<organism evidence="2 3">
    <name type="scientific">Lactobacillus colini</name>
    <dbReference type="NCBI Taxonomy" id="1819254"/>
    <lineage>
        <taxon>Bacteria</taxon>
        <taxon>Bacillati</taxon>
        <taxon>Bacillota</taxon>
        <taxon>Bacilli</taxon>
        <taxon>Lactobacillales</taxon>
        <taxon>Lactobacillaceae</taxon>
        <taxon>Lactobacillus</taxon>
    </lineage>
</organism>
<dbReference type="PROSITE" id="PS50943">
    <property type="entry name" value="HTH_CROC1"/>
    <property type="match status" value="1"/>
</dbReference>
<evidence type="ECO:0000259" key="1">
    <source>
        <dbReference type="PROSITE" id="PS50943"/>
    </source>
</evidence>